<dbReference type="Gene3D" id="3.40.50.300">
    <property type="entry name" value="P-loop containing nucleotide triphosphate hydrolases"/>
    <property type="match status" value="1"/>
</dbReference>
<keyword evidence="3" id="KW-1133">Transmembrane helix</keyword>
<keyword evidence="1" id="KW-0813">Transport</keyword>
<keyword evidence="3" id="KW-0812">Transmembrane</keyword>
<dbReference type="Pfam" id="PF00005">
    <property type="entry name" value="ABC_tran"/>
    <property type="match status" value="1"/>
</dbReference>
<dbReference type="GO" id="GO:0005524">
    <property type="term" value="F:ATP binding"/>
    <property type="evidence" value="ECO:0007669"/>
    <property type="project" value="InterPro"/>
</dbReference>
<dbReference type="InterPro" id="IPR027417">
    <property type="entry name" value="P-loop_NTPase"/>
</dbReference>
<evidence type="ECO:0000259" key="4">
    <source>
        <dbReference type="PROSITE" id="PS50893"/>
    </source>
</evidence>
<dbReference type="EMBL" id="BSXU01003532">
    <property type="protein sequence ID" value="GMG40171.1"/>
    <property type="molecule type" value="Genomic_DNA"/>
</dbReference>
<accession>A0A9W6Z188</accession>
<evidence type="ECO:0000256" key="3">
    <source>
        <dbReference type="SAM" id="Phobius"/>
    </source>
</evidence>
<feature type="transmembrane region" description="Helical" evidence="3">
    <location>
        <begin position="401"/>
        <end position="423"/>
    </location>
</feature>
<proteinExistence type="predicted"/>
<keyword evidence="3" id="KW-0472">Membrane</keyword>
<protein>
    <submittedName>
        <fullName evidence="5">Unnamed protein product</fullName>
    </submittedName>
</protein>
<dbReference type="AlphaFoldDB" id="A0A9W6Z188"/>
<feature type="domain" description="ABC transporter" evidence="4">
    <location>
        <begin position="47"/>
        <end position="294"/>
    </location>
</feature>
<organism evidence="5 6">
    <name type="scientific">Ambrosiozyma monospora</name>
    <name type="common">Yeast</name>
    <name type="synonym">Endomycopsis monosporus</name>
    <dbReference type="NCBI Taxonomy" id="43982"/>
    <lineage>
        <taxon>Eukaryota</taxon>
        <taxon>Fungi</taxon>
        <taxon>Dikarya</taxon>
        <taxon>Ascomycota</taxon>
        <taxon>Saccharomycotina</taxon>
        <taxon>Pichiomycetes</taxon>
        <taxon>Pichiales</taxon>
        <taxon>Pichiaceae</taxon>
        <taxon>Ambrosiozyma</taxon>
    </lineage>
</organism>
<feature type="compositionally biased region" description="Low complexity" evidence="2">
    <location>
        <begin position="95"/>
        <end position="113"/>
    </location>
</feature>
<dbReference type="PROSITE" id="PS50893">
    <property type="entry name" value="ABC_TRANSPORTER_2"/>
    <property type="match status" value="1"/>
</dbReference>
<comment type="caution">
    <text evidence="5">The sequence shown here is derived from an EMBL/GenBank/DDBJ whole genome shotgun (WGS) entry which is preliminary data.</text>
</comment>
<reference evidence="5" key="1">
    <citation type="submission" date="2023-04" db="EMBL/GenBank/DDBJ databases">
        <title>Ambrosiozyma monospora NBRC 1965.</title>
        <authorList>
            <person name="Ichikawa N."/>
            <person name="Sato H."/>
            <person name="Tonouchi N."/>
        </authorList>
    </citation>
    <scope>NUCLEOTIDE SEQUENCE</scope>
    <source>
        <strain evidence="5">NBRC 1965</strain>
    </source>
</reference>
<gene>
    <name evidence="5" type="ORF">Amon01_000595200</name>
</gene>
<dbReference type="OrthoDB" id="4093211at2759"/>
<evidence type="ECO:0000313" key="5">
    <source>
        <dbReference type="EMBL" id="GMG40171.1"/>
    </source>
</evidence>
<evidence type="ECO:0000256" key="2">
    <source>
        <dbReference type="SAM" id="MobiDB-lite"/>
    </source>
</evidence>
<name>A0A9W6Z188_AMBMO</name>
<dbReference type="InterPro" id="IPR017871">
    <property type="entry name" value="ABC_transporter-like_CS"/>
</dbReference>
<sequence length="435" mass="49474">MQSLFTNSESGICIKNLMVNDTVKSIKEDEPTFSNSSLFAYNLLSNNILHNLFKTKKYQITILNDINVSLNPSEMCLVFGKPKHSNSILLDRIANPKSNLNPNNSNPKNNSSSGSIQYSNVSSKNQLVMNDGSDNHYPHLSVEQTLQFALGCSKPDLDNTTTEQLIDELLEQFEMTHTKHTRVGDNDEFVKGISGGERRRLSLLETLITDASIYALDNATKGLDSSTALHFIQFLKKLAGQYNKCFMMTLYQGSQSLIDQFDKALVIYNGYQIYFGELSGLEPYFAKLGYVKKNDRVTTMEFIDMILDDVFSRAEKVQLLVDSRFVSGGDAIVSVPFTPEEFHQKWVESEQFEAVRCTIAQFENTDIFTVPKHLKSVVALGPVKQFTSCLWRNTLNNFKNIQYYVVQLISFILMAVFIGTLFLRSEEELWKLHYY</sequence>
<keyword evidence="6" id="KW-1185">Reference proteome</keyword>
<dbReference type="InterPro" id="IPR003439">
    <property type="entry name" value="ABC_transporter-like_ATP-bd"/>
</dbReference>
<dbReference type="PROSITE" id="PS00211">
    <property type="entry name" value="ABC_TRANSPORTER_1"/>
    <property type="match status" value="1"/>
</dbReference>
<evidence type="ECO:0000313" key="6">
    <source>
        <dbReference type="Proteomes" id="UP001165063"/>
    </source>
</evidence>
<dbReference type="PANTHER" id="PTHR19241">
    <property type="entry name" value="ATP-BINDING CASSETTE TRANSPORTER"/>
    <property type="match status" value="1"/>
</dbReference>
<dbReference type="SUPFAM" id="SSF52540">
    <property type="entry name" value="P-loop containing nucleoside triphosphate hydrolases"/>
    <property type="match status" value="1"/>
</dbReference>
<dbReference type="GO" id="GO:0016887">
    <property type="term" value="F:ATP hydrolysis activity"/>
    <property type="evidence" value="ECO:0007669"/>
    <property type="project" value="InterPro"/>
</dbReference>
<evidence type="ECO:0000256" key="1">
    <source>
        <dbReference type="ARBA" id="ARBA00022448"/>
    </source>
</evidence>
<dbReference type="Proteomes" id="UP001165063">
    <property type="component" value="Unassembled WGS sequence"/>
</dbReference>
<feature type="region of interest" description="Disordered" evidence="2">
    <location>
        <begin position="94"/>
        <end position="117"/>
    </location>
</feature>